<comment type="caution">
    <text evidence="2">The sequence shown here is derived from an EMBL/GenBank/DDBJ whole genome shotgun (WGS) entry which is preliminary data.</text>
</comment>
<dbReference type="InterPro" id="IPR000182">
    <property type="entry name" value="GNAT_dom"/>
</dbReference>
<sequence length="152" mass="17695">MAEIKYLKDYPQYLPIVAYWNYREWHTGELPFDDIIVRYQKRMRYAAVPTTLIAIEDTMPVGSVSLKLDDLPERPDLNPWLASFIVTPDYRGRGIGRQLIRAAEAAAKEAGVSRLYLYTHTADALYEKEGWTYLEVVKTKKGYEESIYHKDL</sequence>
<reference evidence="2" key="1">
    <citation type="journal article" date="2021" name="Environ. Microbiol.">
        <title>Genomic characterization of three novel Desulfobacterota classes expand the metabolic and phylogenetic diversity of the phylum.</title>
        <authorList>
            <person name="Murphy C.L."/>
            <person name="Biggerstaff J."/>
            <person name="Eichhorn A."/>
            <person name="Ewing E."/>
            <person name="Shahan R."/>
            <person name="Soriano D."/>
            <person name="Stewart S."/>
            <person name="VanMol K."/>
            <person name="Walker R."/>
            <person name="Walters P."/>
            <person name="Elshahed M.S."/>
            <person name="Youssef N.H."/>
        </authorList>
    </citation>
    <scope>NUCLEOTIDE SEQUENCE</scope>
    <source>
        <strain evidence="2">Zod_Metabat.24</strain>
    </source>
</reference>
<dbReference type="GO" id="GO:0005737">
    <property type="term" value="C:cytoplasm"/>
    <property type="evidence" value="ECO:0007669"/>
    <property type="project" value="TreeGrafter"/>
</dbReference>
<dbReference type="CDD" id="cd04301">
    <property type="entry name" value="NAT_SF"/>
    <property type="match status" value="1"/>
</dbReference>
<dbReference type="Pfam" id="PF00583">
    <property type="entry name" value="Acetyltransf_1"/>
    <property type="match status" value="1"/>
</dbReference>
<protein>
    <submittedName>
        <fullName evidence="2">GNAT family N-acetyltransferase</fullName>
    </submittedName>
</protein>
<dbReference type="SUPFAM" id="SSF55729">
    <property type="entry name" value="Acyl-CoA N-acyltransferases (Nat)"/>
    <property type="match status" value="1"/>
</dbReference>
<dbReference type="GO" id="GO:0008080">
    <property type="term" value="F:N-acetyltransferase activity"/>
    <property type="evidence" value="ECO:0007669"/>
    <property type="project" value="InterPro"/>
</dbReference>
<evidence type="ECO:0000313" key="2">
    <source>
        <dbReference type="EMBL" id="MBN1573192.1"/>
    </source>
</evidence>
<dbReference type="InterPro" id="IPR016181">
    <property type="entry name" value="Acyl_CoA_acyltransferase"/>
</dbReference>
<dbReference type="EMBL" id="JAFGIX010000042">
    <property type="protein sequence ID" value="MBN1573192.1"/>
    <property type="molecule type" value="Genomic_DNA"/>
</dbReference>
<proteinExistence type="predicted"/>
<dbReference type="PROSITE" id="PS51186">
    <property type="entry name" value="GNAT"/>
    <property type="match status" value="1"/>
</dbReference>
<organism evidence="2 3">
    <name type="scientific">Candidatus Zymogenus saltonus</name>
    <dbReference type="NCBI Taxonomy" id="2844893"/>
    <lineage>
        <taxon>Bacteria</taxon>
        <taxon>Deltaproteobacteria</taxon>
        <taxon>Candidatus Zymogenia</taxon>
        <taxon>Candidatus Zymogeniales</taxon>
        <taxon>Candidatus Zymogenaceae</taxon>
        <taxon>Candidatus Zymogenus</taxon>
    </lineage>
</organism>
<dbReference type="GO" id="GO:1905502">
    <property type="term" value="F:acetyl-CoA binding"/>
    <property type="evidence" value="ECO:0007669"/>
    <property type="project" value="TreeGrafter"/>
</dbReference>
<evidence type="ECO:0000313" key="3">
    <source>
        <dbReference type="Proteomes" id="UP000809273"/>
    </source>
</evidence>
<dbReference type="Gene3D" id="3.40.630.30">
    <property type="match status" value="1"/>
</dbReference>
<dbReference type="Proteomes" id="UP000809273">
    <property type="component" value="Unassembled WGS sequence"/>
</dbReference>
<dbReference type="InterPro" id="IPR039840">
    <property type="entry name" value="NAA80"/>
</dbReference>
<gene>
    <name evidence="2" type="ORF">JW984_08365</name>
</gene>
<dbReference type="PANTHER" id="PTHR13538">
    <property type="entry name" value="N-ACETYLTRANSFERASE 6"/>
    <property type="match status" value="1"/>
</dbReference>
<feature type="domain" description="N-acetyltransferase" evidence="1">
    <location>
        <begin position="4"/>
        <end position="152"/>
    </location>
</feature>
<evidence type="ECO:0000259" key="1">
    <source>
        <dbReference type="PROSITE" id="PS51186"/>
    </source>
</evidence>
<reference evidence="2" key="2">
    <citation type="submission" date="2021-01" db="EMBL/GenBank/DDBJ databases">
        <authorList>
            <person name="Hahn C.R."/>
            <person name="Youssef N.H."/>
            <person name="Elshahed M."/>
        </authorList>
    </citation>
    <scope>NUCLEOTIDE SEQUENCE</scope>
    <source>
        <strain evidence="2">Zod_Metabat.24</strain>
    </source>
</reference>
<name>A0A9D8KFG5_9DELT</name>
<accession>A0A9D8KFG5</accession>
<dbReference type="AlphaFoldDB" id="A0A9D8KFG5"/>
<dbReference type="PANTHER" id="PTHR13538:SF4">
    <property type="entry name" value="N-ALPHA-ACETYLTRANSFERASE 80"/>
    <property type="match status" value="1"/>
</dbReference>